<dbReference type="OrthoDB" id="4301792at2"/>
<evidence type="ECO:0000313" key="3">
    <source>
        <dbReference type="Proteomes" id="UP000260823"/>
    </source>
</evidence>
<gene>
    <name evidence="2" type="ORF">DYU05_16285</name>
</gene>
<feature type="chain" id="PRO_5017713019" evidence="1">
    <location>
        <begin position="21"/>
        <end position="172"/>
    </location>
</feature>
<dbReference type="RefSeq" id="WP_117384201.1">
    <property type="nucleotide sequence ID" value="NZ_QWDE01000003.1"/>
</dbReference>
<keyword evidence="1" id="KW-0732">Signal</keyword>
<name>A0A3E2NME2_9SPHI</name>
<dbReference type="Proteomes" id="UP000260823">
    <property type="component" value="Unassembled WGS sequence"/>
</dbReference>
<proteinExistence type="predicted"/>
<feature type="signal peptide" evidence="1">
    <location>
        <begin position="1"/>
        <end position="20"/>
    </location>
</feature>
<accession>A0A3E2NME2</accession>
<comment type="caution">
    <text evidence="2">The sequence shown here is derived from an EMBL/GenBank/DDBJ whole genome shotgun (WGS) entry which is preliminary data.</text>
</comment>
<dbReference type="EMBL" id="QWDE01000003">
    <property type="protein sequence ID" value="RFZ82177.1"/>
    <property type="molecule type" value="Genomic_DNA"/>
</dbReference>
<evidence type="ECO:0000256" key="1">
    <source>
        <dbReference type="SAM" id="SignalP"/>
    </source>
</evidence>
<keyword evidence="3" id="KW-1185">Reference proteome</keyword>
<organism evidence="2 3">
    <name type="scientific">Mucilaginibacter terrenus</name>
    <dbReference type="NCBI Taxonomy" id="2482727"/>
    <lineage>
        <taxon>Bacteria</taxon>
        <taxon>Pseudomonadati</taxon>
        <taxon>Bacteroidota</taxon>
        <taxon>Sphingobacteriia</taxon>
        <taxon>Sphingobacteriales</taxon>
        <taxon>Sphingobacteriaceae</taxon>
        <taxon>Mucilaginibacter</taxon>
    </lineage>
</organism>
<reference evidence="2 3" key="1">
    <citation type="submission" date="2018-08" db="EMBL/GenBank/DDBJ databases">
        <title>Mucilaginibacter terrae sp. nov., isolated from manganese diggings.</title>
        <authorList>
            <person name="Huang Y."/>
            <person name="Zhou Z."/>
        </authorList>
    </citation>
    <scope>NUCLEOTIDE SEQUENCE [LARGE SCALE GENOMIC DNA]</scope>
    <source>
        <strain evidence="2 3">ZH6</strain>
    </source>
</reference>
<protein>
    <submittedName>
        <fullName evidence="2">Uncharacterized protein</fullName>
    </submittedName>
</protein>
<sequence>MYLLSVLTFFMLCGAPTAEAGKLTAATKTASIDTSRYAILKFHKGRDSFLFDSTYTAANTTEDDIKKIEKIIKVTVAEYNERLLKNTGSKATKAGLIYKPDKYYKQIICVINSKGEKTVWVNCFCTPHEKRYWQKGIVMVLDGGPCFFNIKINLVTNTVMDLQVNGVSPLAP</sequence>
<evidence type="ECO:0000313" key="2">
    <source>
        <dbReference type="EMBL" id="RFZ82177.1"/>
    </source>
</evidence>
<dbReference type="AlphaFoldDB" id="A0A3E2NME2"/>